<feature type="chain" id="PRO_5035183554" description="NolW-like domain-containing protein" evidence="1">
    <location>
        <begin position="21"/>
        <end position="236"/>
    </location>
</feature>
<dbReference type="InterPro" id="IPR038591">
    <property type="entry name" value="NolW-like_sf"/>
</dbReference>
<dbReference type="EMBL" id="JACXWD010000001">
    <property type="protein sequence ID" value="MBD3866629.1"/>
    <property type="molecule type" value="Genomic_DNA"/>
</dbReference>
<keyword evidence="1" id="KW-0732">Signal</keyword>
<comment type="caution">
    <text evidence="2">The sequence shown here is derived from an EMBL/GenBank/DDBJ whole genome shotgun (WGS) entry which is preliminary data.</text>
</comment>
<evidence type="ECO:0000256" key="1">
    <source>
        <dbReference type="SAM" id="SignalP"/>
    </source>
</evidence>
<evidence type="ECO:0000313" key="3">
    <source>
        <dbReference type="Proteomes" id="UP000648239"/>
    </source>
</evidence>
<proteinExistence type="predicted"/>
<dbReference type="Gene3D" id="3.30.1370.120">
    <property type="match status" value="1"/>
</dbReference>
<evidence type="ECO:0000313" key="2">
    <source>
        <dbReference type="EMBL" id="MBD3866629.1"/>
    </source>
</evidence>
<name>A0A8J7CDE0_9BACT</name>
<feature type="signal peptide" evidence="1">
    <location>
        <begin position="1"/>
        <end position="20"/>
    </location>
</feature>
<organism evidence="2 3">
    <name type="scientific">Candidatus Polarisedimenticola svalbardensis</name>
    <dbReference type="NCBI Taxonomy" id="2886004"/>
    <lineage>
        <taxon>Bacteria</taxon>
        <taxon>Pseudomonadati</taxon>
        <taxon>Acidobacteriota</taxon>
        <taxon>Candidatus Polarisedimenticolia</taxon>
        <taxon>Candidatus Polarisedimenticolales</taxon>
        <taxon>Candidatus Polarisedimenticolaceae</taxon>
        <taxon>Candidatus Polarisedimenticola</taxon>
    </lineage>
</organism>
<protein>
    <recommendedName>
        <fullName evidence="4">NolW-like domain-containing protein</fullName>
    </recommendedName>
</protein>
<accession>A0A8J7CDE0</accession>
<reference evidence="2 3" key="1">
    <citation type="submission" date="2020-08" db="EMBL/GenBank/DDBJ databases">
        <title>Acidobacteriota in marine sediments use diverse sulfur dissimilation pathways.</title>
        <authorList>
            <person name="Wasmund K."/>
        </authorList>
    </citation>
    <scope>NUCLEOTIDE SEQUENCE [LARGE SCALE GENOMIC DNA]</scope>
    <source>
        <strain evidence="2">MAG AM4</strain>
    </source>
</reference>
<sequence>MKQKLLILALLLVLAPAAMAAGDTDPVSARSYQIQFKSLPDALDLITGLLSDEGSVSLQPRLKRLVVQDSREVLDRVGAVLEDFDVPPVNVEVTVSLFIGSDRREEEAGRHANTGSISREVRGITETLGDFTKWTAYDPIGSRSVTCAEGSRVTVNLSDDYRVVFDVDAVEERLGKVKFGDFTLQKIIRTAEGIERYENQYTQGIVLPMGRLLVVGAARDPGSKKALFLSLKVRAR</sequence>
<evidence type="ECO:0008006" key="4">
    <source>
        <dbReference type="Google" id="ProtNLM"/>
    </source>
</evidence>
<dbReference type="AlphaFoldDB" id="A0A8J7CDE0"/>
<gene>
    <name evidence="2" type="ORF">IFK94_00745</name>
</gene>
<dbReference type="Proteomes" id="UP000648239">
    <property type="component" value="Unassembled WGS sequence"/>
</dbReference>